<comment type="similarity">
    <text evidence="2">Belongs to the FUN14 family.</text>
</comment>
<organism evidence="8 9">
    <name type="scientific">Thiobaca trueperi</name>
    <dbReference type="NCBI Taxonomy" id="127458"/>
    <lineage>
        <taxon>Bacteria</taxon>
        <taxon>Pseudomonadati</taxon>
        <taxon>Pseudomonadota</taxon>
        <taxon>Gammaproteobacteria</taxon>
        <taxon>Chromatiales</taxon>
        <taxon>Chromatiaceae</taxon>
        <taxon>Thiobaca</taxon>
    </lineage>
</organism>
<evidence type="ECO:0000256" key="6">
    <source>
        <dbReference type="SAM" id="Phobius"/>
    </source>
</evidence>
<keyword evidence="4 6" id="KW-1133">Transmembrane helix</keyword>
<feature type="chain" id="PRO_5020837655" evidence="7">
    <location>
        <begin position="30"/>
        <end position="148"/>
    </location>
</feature>
<keyword evidence="5 6" id="KW-0472">Membrane</keyword>
<evidence type="ECO:0000256" key="1">
    <source>
        <dbReference type="ARBA" id="ARBA00004370"/>
    </source>
</evidence>
<dbReference type="EMBL" id="SMAO01000010">
    <property type="protein sequence ID" value="TCT19030.1"/>
    <property type="molecule type" value="Genomic_DNA"/>
</dbReference>
<name>A0A4R3MRP8_9GAMM</name>
<evidence type="ECO:0000256" key="4">
    <source>
        <dbReference type="ARBA" id="ARBA00022989"/>
    </source>
</evidence>
<dbReference type="RefSeq" id="WP_243651756.1">
    <property type="nucleotide sequence ID" value="NZ_SMAO01000010.1"/>
</dbReference>
<protein>
    <submittedName>
        <fullName evidence="8">Putative membrane protein (Fun14 family)</fullName>
    </submittedName>
</protein>
<feature type="signal peptide" evidence="7">
    <location>
        <begin position="1"/>
        <end position="29"/>
    </location>
</feature>
<dbReference type="AlphaFoldDB" id="A0A4R3MRP8"/>
<evidence type="ECO:0000256" key="3">
    <source>
        <dbReference type="ARBA" id="ARBA00022692"/>
    </source>
</evidence>
<comment type="subcellular location">
    <subcellularLocation>
        <location evidence="1">Membrane</location>
    </subcellularLocation>
</comment>
<evidence type="ECO:0000313" key="8">
    <source>
        <dbReference type="EMBL" id="TCT19030.1"/>
    </source>
</evidence>
<proteinExistence type="inferred from homology"/>
<dbReference type="Pfam" id="PF04930">
    <property type="entry name" value="FUN14"/>
    <property type="match status" value="1"/>
</dbReference>
<keyword evidence="3 6" id="KW-0812">Transmembrane</keyword>
<dbReference type="Proteomes" id="UP000295717">
    <property type="component" value="Unassembled WGS sequence"/>
</dbReference>
<evidence type="ECO:0000256" key="5">
    <source>
        <dbReference type="ARBA" id="ARBA00023136"/>
    </source>
</evidence>
<keyword evidence="9" id="KW-1185">Reference proteome</keyword>
<feature type="transmembrane region" description="Helical" evidence="6">
    <location>
        <begin position="119"/>
        <end position="146"/>
    </location>
</feature>
<dbReference type="GO" id="GO:0016020">
    <property type="term" value="C:membrane"/>
    <property type="evidence" value="ECO:0007669"/>
    <property type="project" value="UniProtKB-SubCell"/>
</dbReference>
<feature type="transmembrane region" description="Helical" evidence="6">
    <location>
        <begin position="53"/>
        <end position="72"/>
    </location>
</feature>
<keyword evidence="7" id="KW-0732">Signal</keyword>
<sequence length="148" mass="15862">MSHHTMLYRPAAGWLPALSVWIFSTVVHAAPAVAPPVPANAGPPDAGGLFSEAFFLKLGFSFMIGLAMGFALKVAFKIALLVMGLILLALFLLQYHGVIDVDWSGFEVHYDTWIDWLGAHAGVFFGFVGDNLTSAASFLAGLALGFKY</sequence>
<dbReference type="InterPro" id="IPR007014">
    <property type="entry name" value="FUN14"/>
</dbReference>
<comment type="caution">
    <text evidence="8">The sequence shown here is derived from an EMBL/GenBank/DDBJ whole genome shotgun (WGS) entry which is preliminary data.</text>
</comment>
<gene>
    <name evidence="8" type="ORF">EDC35_11077</name>
</gene>
<evidence type="ECO:0000313" key="9">
    <source>
        <dbReference type="Proteomes" id="UP000295717"/>
    </source>
</evidence>
<evidence type="ECO:0000256" key="7">
    <source>
        <dbReference type="SAM" id="SignalP"/>
    </source>
</evidence>
<accession>A0A4R3MRP8</accession>
<reference evidence="8 9" key="1">
    <citation type="submission" date="2019-03" db="EMBL/GenBank/DDBJ databases">
        <title>Genomic Encyclopedia of Type Strains, Phase IV (KMG-IV): sequencing the most valuable type-strain genomes for metagenomic binning, comparative biology and taxonomic classification.</title>
        <authorList>
            <person name="Goeker M."/>
        </authorList>
    </citation>
    <scope>NUCLEOTIDE SEQUENCE [LARGE SCALE GENOMIC DNA]</scope>
    <source>
        <strain evidence="8 9">DSM 13587</strain>
    </source>
</reference>
<evidence type="ECO:0000256" key="2">
    <source>
        <dbReference type="ARBA" id="ARBA00009160"/>
    </source>
</evidence>
<feature type="transmembrane region" description="Helical" evidence="6">
    <location>
        <begin position="79"/>
        <end position="99"/>
    </location>
</feature>